<gene>
    <name evidence="2" type="ORF">CHH64_16975</name>
</gene>
<feature type="domain" description="N-acetyltransferase" evidence="1">
    <location>
        <begin position="5"/>
        <end position="59"/>
    </location>
</feature>
<dbReference type="SUPFAM" id="SSF55729">
    <property type="entry name" value="Acyl-CoA N-acyltransferases (Nat)"/>
    <property type="match status" value="1"/>
</dbReference>
<dbReference type="Gene3D" id="3.40.630.30">
    <property type="match status" value="1"/>
</dbReference>
<dbReference type="EMBL" id="NPBV01000028">
    <property type="protein sequence ID" value="PAD19885.1"/>
    <property type="molecule type" value="Genomic_DNA"/>
</dbReference>
<dbReference type="InterPro" id="IPR051531">
    <property type="entry name" value="N-acetyltransferase"/>
</dbReference>
<evidence type="ECO:0000259" key="1">
    <source>
        <dbReference type="Pfam" id="PF13302"/>
    </source>
</evidence>
<dbReference type="InterPro" id="IPR000182">
    <property type="entry name" value="GNAT_dom"/>
</dbReference>
<dbReference type="GO" id="GO:0016747">
    <property type="term" value="F:acyltransferase activity, transferring groups other than amino-acyl groups"/>
    <property type="evidence" value="ECO:0007669"/>
    <property type="project" value="InterPro"/>
</dbReference>
<protein>
    <recommendedName>
        <fullName evidence="1">N-acetyltransferase domain-containing protein</fullName>
    </recommendedName>
</protein>
<reference evidence="2 3" key="1">
    <citation type="submission" date="2017-07" db="EMBL/GenBank/DDBJ databases">
        <title>Isolation and whole genome analysis of endospore-forming bacteria from heroin.</title>
        <authorList>
            <person name="Kalinowski J."/>
            <person name="Ahrens B."/>
            <person name="Al-Dilaimi A."/>
            <person name="Winkler A."/>
            <person name="Wibberg D."/>
            <person name="Schleenbecker U."/>
            <person name="Ruckert C."/>
            <person name="Wolfel R."/>
            <person name="Grass G."/>
        </authorList>
    </citation>
    <scope>NUCLEOTIDE SEQUENCE [LARGE SCALE GENOMIC DNA]</scope>
    <source>
        <strain evidence="2 3">7528</strain>
    </source>
</reference>
<sequence length="62" mass="7459">MPTHYCRYAIRQHDDQTIIGTCGFKRLNFRHETGEIEFELDSAFWHQGYMKAALQELFTHRL</sequence>
<accession>A0A268A6X7</accession>
<dbReference type="Pfam" id="PF13302">
    <property type="entry name" value="Acetyltransf_3"/>
    <property type="match status" value="1"/>
</dbReference>
<evidence type="ECO:0000313" key="2">
    <source>
        <dbReference type="EMBL" id="PAD19885.1"/>
    </source>
</evidence>
<evidence type="ECO:0000313" key="3">
    <source>
        <dbReference type="Proteomes" id="UP000216013"/>
    </source>
</evidence>
<name>A0A268A6X7_9BACI</name>
<comment type="caution">
    <text evidence="2">The sequence shown here is derived from an EMBL/GenBank/DDBJ whole genome shotgun (WGS) entry which is preliminary data.</text>
</comment>
<organism evidence="2 3">
    <name type="scientific">Terribacillus saccharophilus</name>
    <dbReference type="NCBI Taxonomy" id="361277"/>
    <lineage>
        <taxon>Bacteria</taxon>
        <taxon>Bacillati</taxon>
        <taxon>Bacillota</taxon>
        <taxon>Bacilli</taxon>
        <taxon>Bacillales</taxon>
        <taxon>Bacillaceae</taxon>
        <taxon>Terribacillus</taxon>
    </lineage>
</organism>
<dbReference type="InterPro" id="IPR016181">
    <property type="entry name" value="Acyl_CoA_acyltransferase"/>
</dbReference>
<dbReference type="RefSeq" id="WP_095261590.1">
    <property type="nucleotide sequence ID" value="NZ_NPBD01000007.1"/>
</dbReference>
<dbReference type="PANTHER" id="PTHR43792">
    <property type="entry name" value="GNAT FAMILY, PUTATIVE (AFU_ORTHOLOGUE AFUA_3G00765)-RELATED-RELATED"/>
    <property type="match status" value="1"/>
</dbReference>
<proteinExistence type="predicted"/>
<dbReference type="AlphaFoldDB" id="A0A268A6X7"/>
<dbReference type="Proteomes" id="UP000216013">
    <property type="component" value="Unassembled WGS sequence"/>
</dbReference>